<dbReference type="AlphaFoldDB" id="M3JB83"/>
<feature type="region of interest" description="Disordered" evidence="1">
    <location>
        <begin position="38"/>
        <end position="68"/>
    </location>
</feature>
<dbReference type="eggNOG" id="ENOG502QR9U">
    <property type="taxonomic scope" value="Eukaryota"/>
</dbReference>
<protein>
    <submittedName>
        <fullName evidence="2">Uncharacterized protein</fullName>
    </submittedName>
</protein>
<feature type="compositionally biased region" description="Low complexity" evidence="1">
    <location>
        <begin position="38"/>
        <end position="54"/>
    </location>
</feature>
<evidence type="ECO:0000313" key="2">
    <source>
        <dbReference type="EMBL" id="EMG49398.1"/>
    </source>
</evidence>
<dbReference type="OrthoDB" id="4024171at2759"/>
<dbReference type="HOGENOM" id="CLU_018056_0_0_1"/>
<feature type="compositionally biased region" description="Basic and acidic residues" evidence="1">
    <location>
        <begin position="110"/>
        <end position="124"/>
    </location>
</feature>
<reference evidence="2 3" key="1">
    <citation type="submission" date="2013-02" db="EMBL/GenBank/DDBJ databases">
        <title>Genome sequence of Candida maltosa Xu316, a potential industrial strain for xylitol and ethanol production.</title>
        <authorList>
            <person name="Yu J."/>
            <person name="Wang Q."/>
            <person name="Geng X."/>
            <person name="Bao W."/>
            <person name="He P."/>
            <person name="Cai J."/>
        </authorList>
    </citation>
    <scope>NUCLEOTIDE SEQUENCE [LARGE SCALE GENOMIC DNA]</scope>
    <source>
        <strain evidence="3">Xu316</strain>
    </source>
</reference>
<accession>M3JB83</accession>
<feature type="compositionally biased region" description="Polar residues" evidence="1">
    <location>
        <begin position="1"/>
        <end position="13"/>
    </location>
</feature>
<evidence type="ECO:0000256" key="1">
    <source>
        <dbReference type="SAM" id="MobiDB-lite"/>
    </source>
</evidence>
<gene>
    <name evidence="2" type="ORF">G210_5842</name>
</gene>
<keyword evidence="3" id="KW-1185">Reference proteome</keyword>
<dbReference type="Proteomes" id="UP000011777">
    <property type="component" value="Unassembled WGS sequence"/>
</dbReference>
<feature type="region of interest" description="Disordered" evidence="1">
    <location>
        <begin position="110"/>
        <end position="154"/>
    </location>
</feature>
<dbReference type="OMA" id="PFADFNY"/>
<dbReference type="EMBL" id="AOGT01000679">
    <property type="protein sequence ID" value="EMG49398.1"/>
    <property type="molecule type" value="Genomic_DNA"/>
</dbReference>
<proteinExistence type="predicted"/>
<sequence length="576" mass="65405">MFSRLRSYSISQDQRPRIVPSERRYSQVDYEVLHSANNHSAVASSSQSSSQPNSEDLSPLTTTQTNQSVALSDAETLYLDRSHGLELQENYMDNFTMYVPFVIRQMRLRESDTRRRRSGNHDDTTTSTETSLGNGTGDTGNGGSVTNNESNIPPHVLMVGDDTFDDRSTIHEETHLPVETFASAFYKIMDKELSQYSVKRSFELVGGMLKSNNYIFPSKESFESFKALRQNIKRDRKNSILVYDKQGTIKKVSSCTKKEDLVGDEDIVIDDRPHIIPLDQKIKGLGLPLFKMQTPYLSSFRKNTPMIIFKKYREIPSSPQQTTSNNKNVVSEDAPDFETYEFCSVYSRYFQNYRRFIMEFNPIDQPSFKVIVFQSNFRSFTDFKYKNTRFRVLGTSVIQGVVQQYNPHMRLLVLDEDMPSLVDNVVNKKNSGGIIKRKSQEPMVKFDYNDYNTYINPISNTSFAEEISSGPVSSFDITSNHLPPFGMFKDAMSRMLPKKYLEVGRFEIYQDHDTLNGISLDTTLSVDLDSLVLLCVMATLRDVSIRNSSKTTAPGGVGFGSRFGVPVAASPGLFSF</sequence>
<feature type="compositionally biased region" description="Gly residues" evidence="1">
    <location>
        <begin position="134"/>
        <end position="143"/>
    </location>
</feature>
<feature type="region of interest" description="Disordered" evidence="1">
    <location>
        <begin position="1"/>
        <end position="23"/>
    </location>
</feature>
<comment type="caution">
    <text evidence="2">The sequence shown here is derived from an EMBL/GenBank/DDBJ whole genome shotgun (WGS) entry which is preliminary data.</text>
</comment>
<organism evidence="2 3">
    <name type="scientific">Candida maltosa (strain Xu316)</name>
    <name type="common">Yeast</name>
    <dbReference type="NCBI Taxonomy" id="1245528"/>
    <lineage>
        <taxon>Eukaryota</taxon>
        <taxon>Fungi</taxon>
        <taxon>Dikarya</taxon>
        <taxon>Ascomycota</taxon>
        <taxon>Saccharomycotina</taxon>
        <taxon>Pichiomycetes</taxon>
        <taxon>Debaryomycetaceae</taxon>
        <taxon>Candida/Lodderomyces clade</taxon>
        <taxon>Candida</taxon>
    </lineage>
</organism>
<feature type="compositionally biased region" description="Basic and acidic residues" evidence="1">
    <location>
        <begin position="14"/>
        <end position="23"/>
    </location>
</feature>
<feature type="compositionally biased region" description="Polar residues" evidence="1">
    <location>
        <begin position="55"/>
        <end position="68"/>
    </location>
</feature>
<name>M3JB83_CANMX</name>
<evidence type="ECO:0000313" key="3">
    <source>
        <dbReference type="Proteomes" id="UP000011777"/>
    </source>
</evidence>